<evidence type="ECO:0000256" key="1">
    <source>
        <dbReference type="SAM" id="Coils"/>
    </source>
</evidence>
<dbReference type="AlphaFoldDB" id="A0AB34JZX8"/>
<protein>
    <submittedName>
        <fullName evidence="4">Uncharacterized protein</fullName>
    </submittedName>
</protein>
<accession>A0AB34JZX8</accession>
<keyword evidence="5" id="KW-1185">Reference proteome</keyword>
<dbReference type="Proteomes" id="UP001515480">
    <property type="component" value="Unassembled WGS sequence"/>
</dbReference>
<name>A0AB34JZX8_PRYPA</name>
<feature type="coiled-coil region" evidence="1">
    <location>
        <begin position="108"/>
        <end position="142"/>
    </location>
</feature>
<proteinExistence type="predicted"/>
<comment type="caution">
    <text evidence="4">The sequence shown here is derived from an EMBL/GenBank/DDBJ whole genome shotgun (WGS) entry which is preliminary data.</text>
</comment>
<evidence type="ECO:0000313" key="5">
    <source>
        <dbReference type="Proteomes" id="UP001515480"/>
    </source>
</evidence>
<evidence type="ECO:0000256" key="3">
    <source>
        <dbReference type="SAM" id="Phobius"/>
    </source>
</evidence>
<organism evidence="4 5">
    <name type="scientific">Prymnesium parvum</name>
    <name type="common">Toxic golden alga</name>
    <dbReference type="NCBI Taxonomy" id="97485"/>
    <lineage>
        <taxon>Eukaryota</taxon>
        <taxon>Haptista</taxon>
        <taxon>Haptophyta</taxon>
        <taxon>Prymnesiophyceae</taxon>
        <taxon>Prymnesiales</taxon>
        <taxon>Prymnesiaceae</taxon>
        <taxon>Prymnesium</taxon>
    </lineage>
</organism>
<gene>
    <name evidence="4" type="ORF">AB1Y20_015266</name>
</gene>
<reference evidence="4 5" key="1">
    <citation type="journal article" date="2024" name="Science">
        <title>Giant polyketide synthase enzymes in the biosynthesis of giant marine polyether toxins.</title>
        <authorList>
            <person name="Fallon T.R."/>
            <person name="Shende V.V."/>
            <person name="Wierzbicki I.H."/>
            <person name="Pendleton A.L."/>
            <person name="Watervoot N.F."/>
            <person name="Auber R.P."/>
            <person name="Gonzalez D.J."/>
            <person name="Wisecaver J.H."/>
            <person name="Moore B.S."/>
        </authorList>
    </citation>
    <scope>NUCLEOTIDE SEQUENCE [LARGE SCALE GENOMIC DNA]</scope>
    <source>
        <strain evidence="4 5">12B1</strain>
    </source>
</reference>
<dbReference type="PROSITE" id="PS50007">
    <property type="entry name" value="PIPLC_X_DOMAIN"/>
    <property type="match status" value="1"/>
</dbReference>
<evidence type="ECO:0000313" key="4">
    <source>
        <dbReference type="EMBL" id="KAL1526558.1"/>
    </source>
</evidence>
<feature type="transmembrane region" description="Helical" evidence="3">
    <location>
        <begin position="254"/>
        <end position="278"/>
    </location>
</feature>
<evidence type="ECO:0000256" key="2">
    <source>
        <dbReference type="SAM" id="MobiDB-lite"/>
    </source>
</evidence>
<sequence>MASCASAKAGDFKHEACSTFCKEAHRTTHCAFCKCKECTFCQASTNHTRNPTGTRAPPTPAASLQQPAPSHSKHATRQSDGPHHEEADPFEAVLARDASSTAALAAAASTHQMELQRLQASLHSAEERARAAEARASGMEKQLSLCRHSSATLRATMKHHNAPPPPLMAAGQIVHLNGSHAEIQGRQVGIRCADSVSWAAQEGVRLYPELYPGLNVNSSVFDFQLHLHLYDPTISRCPDPRGNGAPINSESEGWLASILLLIGVLACALANAYGLGYLQPSQTVRRLLRAIGCPQNALVR</sequence>
<dbReference type="EMBL" id="JBGBPQ010000003">
    <property type="protein sequence ID" value="KAL1526558.1"/>
    <property type="molecule type" value="Genomic_DNA"/>
</dbReference>
<keyword evidence="3" id="KW-1133">Transmembrane helix</keyword>
<keyword evidence="3" id="KW-0812">Transmembrane</keyword>
<keyword evidence="1" id="KW-0175">Coiled coil</keyword>
<feature type="region of interest" description="Disordered" evidence="2">
    <location>
        <begin position="47"/>
        <end position="86"/>
    </location>
</feature>
<keyword evidence="3" id="KW-0472">Membrane</keyword>